<evidence type="ECO:0000256" key="1">
    <source>
        <dbReference type="ARBA" id="ARBA00023157"/>
    </source>
</evidence>
<dbReference type="AlphaFoldDB" id="A0AAV4I5T9"/>
<evidence type="ECO:0000313" key="4">
    <source>
        <dbReference type="EMBL" id="GFS05698.1"/>
    </source>
</evidence>
<keyword evidence="1" id="KW-1015">Disulfide bond</keyword>
<proteinExistence type="predicted"/>
<accession>A0AAV4I5T9</accession>
<evidence type="ECO:0000259" key="3">
    <source>
        <dbReference type="PROSITE" id="PS50958"/>
    </source>
</evidence>
<dbReference type="SUPFAM" id="SSF90188">
    <property type="entry name" value="Somatomedin B domain"/>
    <property type="match status" value="1"/>
</dbReference>
<evidence type="ECO:0000313" key="5">
    <source>
        <dbReference type="Proteomes" id="UP000762676"/>
    </source>
</evidence>
<keyword evidence="2" id="KW-0732">Signal</keyword>
<reference evidence="4 5" key="1">
    <citation type="journal article" date="2021" name="Elife">
        <title>Chloroplast acquisition without the gene transfer in kleptoplastic sea slugs, Plakobranchus ocellatus.</title>
        <authorList>
            <person name="Maeda T."/>
            <person name="Takahashi S."/>
            <person name="Yoshida T."/>
            <person name="Shimamura S."/>
            <person name="Takaki Y."/>
            <person name="Nagai Y."/>
            <person name="Toyoda A."/>
            <person name="Suzuki Y."/>
            <person name="Arimoto A."/>
            <person name="Ishii H."/>
            <person name="Satoh N."/>
            <person name="Nishiyama T."/>
            <person name="Hasebe M."/>
            <person name="Maruyama T."/>
            <person name="Minagawa J."/>
            <person name="Obokata J."/>
            <person name="Shigenobu S."/>
        </authorList>
    </citation>
    <scope>NUCLEOTIDE SEQUENCE [LARGE SCALE GENOMIC DNA]</scope>
</reference>
<feature type="domain" description="SMB" evidence="3">
    <location>
        <begin position="300"/>
        <end position="340"/>
    </location>
</feature>
<feature type="signal peptide" evidence="2">
    <location>
        <begin position="1"/>
        <end position="30"/>
    </location>
</feature>
<keyword evidence="5" id="KW-1185">Reference proteome</keyword>
<feature type="chain" id="PRO_5043427810" description="SMB domain-containing protein" evidence="2">
    <location>
        <begin position="31"/>
        <end position="928"/>
    </location>
</feature>
<dbReference type="InterPro" id="IPR036024">
    <property type="entry name" value="Somatomedin_B-like_dom_sf"/>
</dbReference>
<dbReference type="PROSITE" id="PS50958">
    <property type="entry name" value="SMB_2"/>
    <property type="match status" value="1"/>
</dbReference>
<organism evidence="4 5">
    <name type="scientific">Elysia marginata</name>
    <dbReference type="NCBI Taxonomy" id="1093978"/>
    <lineage>
        <taxon>Eukaryota</taxon>
        <taxon>Metazoa</taxon>
        <taxon>Spiralia</taxon>
        <taxon>Lophotrochozoa</taxon>
        <taxon>Mollusca</taxon>
        <taxon>Gastropoda</taxon>
        <taxon>Heterobranchia</taxon>
        <taxon>Euthyneura</taxon>
        <taxon>Panpulmonata</taxon>
        <taxon>Sacoglossa</taxon>
        <taxon>Placobranchoidea</taxon>
        <taxon>Plakobranchidae</taxon>
        <taxon>Elysia</taxon>
    </lineage>
</organism>
<name>A0AAV4I5T9_9GAST</name>
<sequence length="928" mass="102294">MGAHRWGWVRLPFLIPVFLFTGALVGTVSSSETGLSTLTLPSKDSIVTAAGEAADDEGDVGMITEFTETEGKAEPETDASQQLVNLSLMPDLSTNSKTQTSTLGFNVTTLESRPNESVDVLEESNATEFRNQESTENASFTEYQQNVLLTFGKQVLNPADVLEKSKETSKIVLTENQGKGLNNQQTSETLNFMENEQSFISANKSRFLKPTGISKESNVTSRPFYREVEEKNHGAQLTNKSPNSTEDQQSVVHVPTRFGLIAIPASKSRPTAHFDRQNTLSTVAQRPSSKWEKFNKDRGLLFTCRGRCGLEISFPCGCSPSCVVYKTCCNDMEQDCPHIIQEGLDRFGYLMNSEFICSENLVFQVASCPKISKTGGENLESHMLPTIDPNRELSLLKENHSEYGSSLFNQGGQCVDQSSESPGLHLSDAQTSNLKVNTIDRFNEALLCSAPITEKTSGFTFANRSILECHKLNSSALSSWSLRLNYSYDTPTSLADVAHLLKAHNSYTPTFDEMILIPHLCIPNVIRTCEHSNGTQTTDEYLAEKCRTSTALVSSQFDGFSYYANSYCAFCNHGLHDKIRLHEINEVLTKRLDLHILMTITSGGEYKLKLAKGMIRASVSWQSARCFISTSKAALETGVSSLRTNLGNSETWCQAHCEGNEYILGADGKCKSLHSFLTAVADDGLSPLCASAALRLADFISCGLKSLTTNVIFSKADVYTPTVSVHFDTTTKKNLYVIAVYVGLTVPTATMSFDNKMALYFDSLNSLAVLAKSFKKYRLSHSLCGGTERGQGRIQLSPEILSSISVQFATRLYMPRNKTKFLETKSNQENATTICLTEIYSHLKVHPSKRRFTTFACIDANVFQHDQDRLDALGDSKCSQHLSKTSTARSNSASASTRLTYKLLVLALLARTGVSVLFINQLKMLSTS</sequence>
<dbReference type="InterPro" id="IPR001212">
    <property type="entry name" value="Somatomedin_B_dom"/>
</dbReference>
<gene>
    <name evidence="4" type="ORF">ElyMa_002944700</name>
</gene>
<comment type="caution">
    <text evidence="4">The sequence shown here is derived from an EMBL/GenBank/DDBJ whole genome shotgun (WGS) entry which is preliminary data.</text>
</comment>
<dbReference type="Proteomes" id="UP000762676">
    <property type="component" value="Unassembled WGS sequence"/>
</dbReference>
<protein>
    <recommendedName>
        <fullName evidence="3">SMB domain-containing protein</fullName>
    </recommendedName>
</protein>
<evidence type="ECO:0000256" key="2">
    <source>
        <dbReference type="SAM" id="SignalP"/>
    </source>
</evidence>
<dbReference type="EMBL" id="BMAT01006079">
    <property type="protein sequence ID" value="GFS05698.1"/>
    <property type="molecule type" value="Genomic_DNA"/>
</dbReference>